<gene>
    <name evidence="4" type="ORF">HNQ71_002960</name>
</gene>
<feature type="signal peptide" evidence="2">
    <location>
        <begin position="1"/>
        <end position="24"/>
    </location>
</feature>
<dbReference type="RefSeq" id="WP_184873206.1">
    <property type="nucleotide sequence ID" value="NZ_JACHEF010000002.1"/>
</dbReference>
<evidence type="ECO:0000259" key="3">
    <source>
        <dbReference type="SMART" id="SM00062"/>
    </source>
</evidence>
<feature type="chain" id="PRO_5032971338" evidence="2">
    <location>
        <begin position="25"/>
        <end position="264"/>
    </location>
</feature>
<proteinExistence type="predicted"/>
<organism evidence="4 5">
    <name type="scientific">Mesorhizobium sangaii</name>
    <dbReference type="NCBI Taxonomy" id="505389"/>
    <lineage>
        <taxon>Bacteria</taxon>
        <taxon>Pseudomonadati</taxon>
        <taxon>Pseudomonadota</taxon>
        <taxon>Alphaproteobacteria</taxon>
        <taxon>Hyphomicrobiales</taxon>
        <taxon>Phyllobacteriaceae</taxon>
        <taxon>Mesorhizobium</taxon>
    </lineage>
</organism>
<evidence type="ECO:0000256" key="1">
    <source>
        <dbReference type="ARBA" id="ARBA00022729"/>
    </source>
</evidence>
<dbReference type="Proteomes" id="UP000556329">
    <property type="component" value="Unassembled WGS sequence"/>
</dbReference>
<comment type="caution">
    <text evidence="4">The sequence shown here is derived from an EMBL/GenBank/DDBJ whole genome shotgun (WGS) entry which is preliminary data.</text>
</comment>
<evidence type="ECO:0000313" key="5">
    <source>
        <dbReference type="Proteomes" id="UP000556329"/>
    </source>
</evidence>
<accession>A0A841PPF8</accession>
<keyword evidence="5" id="KW-1185">Reference proteome</keyword>
<dbReference type="AlphaFoldDB" id="A0A841PPF8"/>
<dbReference type="InterPro" id="IPR001638">
    <property type="entry name" value="Solute-binding_3/MltF_N"/>
</dbReference>
<protein>
    <submittedName>
        <fullName evidence="4">Polar amino acid transport system substrate-binding protein</fullName>
    </submittedName>
</protein>
<reference evidence="4 5" key="1">
    <citation type="submission" date="2020-08" db="EMBL/GenBank/DDBJ databases">
        <title>Genomic Encyclopedia of Type Strains, Phase IV (KMG-IV): sequencing the most valuable type-strain genomes for metagenomic binning, comparative biology and taxonomic classification.</title>
        <authorList>
            <person name="Goeker M."/>
        </authorList>
    </citation>
    <scope>NUCLEOTIDE SEQUENCE [LARGE SCALE GENOMIC DNA]</scope>
    <source>
        <strain evidence="4 5">DSM 100039</strain>
    </source>
</reference>
<sequence length="264" mass="28176">MKTVLKTFAAALLLGVAAMGVAKADPVKIGVAAEPYPPFTSPDASGKWVGWEIDFIDAVCAEEKLDCVITPVAWDGIIPALTTKKIDVIASSMSITAERKKTIDFSDKYYNTPTAIIGPKDQKFGPAPADLKGKVVGVQVSTVHAVYAKKHFTEAAEIKEYQTQDEANNDLAAGRLDAVQADSIALGEFLKSDQGKACCDLKGMVAPDDEVLGPGVGAGVRKEDTELKDKINAGIKAIRANGKYDEISKKYFDFDIYGGPTQSN</sequence>
<name>A0A841PPF8_9HYPH</name>
<dbReference type="PANTHER" id="PTHR35936:SF17">
    <property type="entry name" value="ARGININE-BINDING EXTRACELLULAR PROTEIN ARTP"/>
    <property type="match status" value="1"/>
</dbReference>
<dbReference type="SUPFAM" id="SSF53850">
    <property type="entry name" value="Periplasmic binding protein-like II"/>
    <property type="match status" value="1"/>
</dbReference>
<dbReference type="EMBL" id="JACHEF010000002">
    <property type="protein sequence ID" value="MBB6410295.1"/>
    <property type="molecule type" value="Genomic_DNA"/>
</dbReference>
<dbReference type="Gene3D" id="3.40.190.10">
    <property type="entry name" value="Periplasmic binding protein-like II"/>
    <property type="match status" value="2"/>
</dbReference>
<feature type="domain" description="Solute-binding protein family 3/N-terminal" evidence="3">
    <location>
        <begin position="28"/>
        <end position="255"/>
    </location>
</feature>
<keyword evidence="1 2" id="KW-0732">Signal</keyword>
<dbReference type="PANTHER" id="PTHR35936">
    <property type="entry name" value="MEMBRANE-BOUND LYTIC MUREIN TRANSGLYCOSYLASE F"/>
    <property type="match status" value="1"/>
</dbReference>
<dbReference type="Pfam" id="PF00497">
    <property type="entry name" value="SBP_bac_3"/>
    <property type="match status" value="1"/>
</dbReference>
<evidence type="ECO:0000256" key="2">
    <source>
        <dbReference type="SAM" id="SignalP"/>
    </source>
</evidence>
<evidence type="ECO:0000313" key="4">
    <source>
        <dbReference type="EMBL" id="MBB6410295.1"/>
    </source>
</evidence>
<dbReference type="SMART" id="SM00062">
    <property type="entry name" value="PBPb"/>
    <property type="match status" value="1"/>
</dbReference>